<dbReference type="EMBL" id="BORR01000010">
    <property type="protein sequence ID" value="GIO38205.1"/>
    <property type="molecule type" value="Genomic_DNA"/>
</dbReference>
<organism evidence="2 3">
    <name type="scientific">Paenibacillus antibioticophila</name>
    <dbReference type="NCBI Taxonomy" id="1274374"/>
    <lineage>
        <taxon>Bacteria</taxon>
        <taxon>Bacillati</taxon>
        <taxon>Bacillota</taxon>
        <taxon>Bacilli</taxon>
        <taxon>Bacillales</taxon>
        <taxon>Paenibacillaceae</taxon>
        <taxon>Paenibacillus</taxon>
    </lineage>
</organism>
<dbReference type="GO" id="GO:0043190">
    <property type="term" value="C:ATP-binding cassette (ABC) transporter complex"/>
    <property type="evidence" value="ECO:0007669"/>
    <property type="project" value="InterPro"/>
</dbReference>
<dbReference type="GO" id="GO:0015833">
    <property type="term" value="P:peptide transport"/>
    <property type="evidence" value="ECO:0007669"/>
    <property type="project" value="TreeGrafter"/>
</dbReference>
<dbReference type="GO" id="GO:1904680">
    <property type="term" value="F:peptide transmembrane transporter activity"/>
    <property type="evidence" value="ECO:0007669"/>
    <property type="project" value="TreeGrafter"/>
</dbReference>
<sequence length="496" mass="58047">MRERKIRLFLKGKSENKIHPYLYKNSVDLWLMGCMYQGMMMFNDELELVNRLTEEVNSNSSFDEYYIKLKKGMVWSDGKPISSQDILFSLELILSPSAPKELAYYLINIDGAEAYKSAISDQIDGIKLISPEEAIIKLVLPDPFFKQRLLTPIVPSHIYSHIDHKDFFENNYKESYISCGPYILTAKKNDSFCFEQNPHFHLGCPKIQNMEISLGDSEDLYNKIRNDEVDFAEITYEDAEFIEGNIPNFNDNFELHALEKPLINFLIFNHNNQLLKNKNFRKAIAHAIDKQTINDKLYGGYAENLDQYYSKLLGKYKGDKIVEYQFDIDYSKEIIKAEKDLPRNLQLRLGCNISNTRQHKMAQMVTNQLEKIGIKIELIRFKGGYDWKTDFLEDKLDMFILEYQHLISPDPSKLFAANSFFIELIKWKCPENEKLISALSVDDKDGYRQWSNFISDELPVLFLFSPLELQFIRKSIYNLKPSPRGLLWNIHELEIL</sequence>
<feature type="domain" description="Solute-binding protein family 5" evidence="1">
    <location>
        <begin position="48"/>
        <end position="413"/>
    </location>
</feature>
<protein>
    <submittedName>
        <fullName evidence="2">ABC transporter substrate-binding protein</fullName>
    </submittedName>
</protein>
<dbReference type="AlphaFoldDB" id="A0A919XWJ5"/>
<proteinExistence type="predicted"/>
<accession>A0A919XWJ5</accession>
<comment type="caution">
    <text evidence="2">The sequence shown here is derived from an EMBL/GenBank/DDBJ whole genome shotgun (WGS) entry which is preliminary data.</text>
</comment>
<reference evidence="2 3" key="1">
    <citation type="submission" date="2021-03" db="EMBL/GenBank/DDBJ databases">
        <title>Antimicrobial resistance genes in bacteria isolated from Japanese honey, and their potential for conferring macrolide and lincosamide resistance in the American foulbrood pathogen Paenibacillus larvae.</title>
        <authorList>
            <person name="Okamoto M."/>
            <person name="Kumagai M."/>
            <person name="Kanamori H."/>
            <person name="Takamatsu D."/>
        </authorList>
    </citation>
    <scope>NUCLEOTIDE SEQUENCE [LARGE SCALE GENOMIC DNA]</scope>
    <source>
        <strain evidence="2 3">J41TS12</strain>
    </source>
</reference>
<dbReference type="PIRSF" id="PIRSF002741">
    <property type="entry name" value="MppA"/>
    <property type="match status" value="1"/>
</dbReference>
<dbReference type="PANTHER" id="PTHR30290">
    <property type="entry name" value="PERIPLASMIC BINDING COMPONENT OF ABC TRANSPORTER"/>
    <property type="match status" value="1"/>
</dbReference>
<dbReference type="InterPro" id="IPR030678">
    <property type="entry name" value="Peptide/Ni-bd"/>
</dbReference>
<keyword evidence="3" id="KW-1185">Reference proteome</keyword>
<name>A0A919XWJ5_9BACL</name>
<evidence type="ECO:0000313" key="2">
    <source>
        <dbReference type="EMBL" id="GIO38205.1"/>
    </source>
</evidence>
<dbReference type="Gene3D" id="3.40.190.10">
    <property type="entry name" value="Periplasmic binding protein-like II"/>
    <property type="match status" value="1"/>
</dbReference>
<evidence type="ECO:0000259" key="1">
    <source>
        <dbReference type="Pfam" id="PF00496"/>
    </source>
</evidence>
<dbReference type="SUPFAM" id="SSF53850">
    <property type="entry name" value="Periplasmic binding protein-like II"/>
    <property type="match status" value="1"/>
</dbReference>
<dbReference type="InterPro" id="IPR000914">
    <property type="entry name" value="SBP_5_dom"/>
</dbReference>
<dbReference type="CDD" id="cd00995">
    <property type="entry name" value="PBP2_NikA_DppA_OppA_like"/>
    <property type="match status" value="1"/>
</dbReference>
<dbReference type="Pfam" id="PF00496">
    <property type="entry name" value="SBP_bac_5"/>
    <property type="match status" value="1"/>
</dbReference>
<dbReference type="Gene3D" id="3.90.76.10">
    <property type="entry name" value="Dipeptide-binding Protein, Domain 1"/>
    <property type="match status" value="1"/>
</dbReference>
<dbReference type="GO" id="GO:0042597">
    <property type="term" value="C:periplasmic space"/>
    <property type="evidence" value="ECO:0007669"/>
    <property type="project" value="UniProtKB-ARBA"/>
</dbReference>
<dbReference type="Proteomes" id="UP000681162">
    <property type="component" value="Unassembled WGS sequence"/>
</dbReference>
<dbReference type="Gene3D" id="3.10.105.10">
    <property type="entry name" value="Dipeptide-binding Protein, Domain 3"/>
    <property type="match status" value="1"/>
</dbReference>
<gene>
    <name evidence="2" type="ORF">J41TS12_30660</name>
</gene>
<dbReference type="InterPro" id="IPR039424">
    <property type="entry name" value="SBP_5"/>
</dbReference>
<dbReference type="RefSeq" id="WP_212940337.1">
    <property type="nucleotide sequence ID" value="NZ_BORR01000010.1"/>
</dbReference>
<evidence type="ECO:0000313" key="3">
    <source>
        <dbReference type="Proteomes" id="UP000681162"/>
    </source>
</evidence>